<name>A0A382VHA6_9ZZZZ</name>
<feature type="non-terminal residue" evidence="1">
    <location>
        <position position="285"/>
    </location>
</feature>
<dbReference type="EMBL" id="UINC01151665">
    <property type="protein sequence ID" value="SVD45405.1"/>
    <property type="molecule type" value="Genomic_DNA"/>
</dbReference>
<dbReference type="AlphaFoldDB" id="A0A382VHA6"/>
<gene>
    <name evidence="1" type="ORF">METZ01_LOCUS398259</name>
</gene>
<proteinExistence type="predicted"/>
<accession>A0A382VHA6</accession>
<organism evidence="1">
    <name type="scientific">marine metagenome</name>
    <dbReference type="NCBI Taxonomy" id="408172"/>
    <lineage>
        <taxon>unclassified sequences</taxon>
        <taxon>metagenomes</taxon>
        <taxon>ecological metagenomes</taxon>
    </lineage>
</organism>
<reference evidence="1" key="1">
    <citation type="submission" date="2018-05" db="EMBL/GenBank/DDBJ databases">
        <authorList>
            <person name="Lanie J.A."/>
            <person name="Ng W.-L."/>
            <person name="Kazmierczak K.M."/>
            <person name="Andrzejewski T.M."/>
            <person name="Davidsen T.M."/>
            <person name="Wayne K.J."/>
            <person name="Tettelin H."/>
            <person name="Glass J.I."/>
            <person name="Rusch D."/>
            <person name="Podicherti R."/>
            <person name="Tsui H.-C.T."/>
            <person name="Winkler M.E."/>
        </authorList>
    </citation>
    <scope>NUCLEOTIDE SEQUENCE</scope>
</reference>
<sequence>MSDAVEWAWTLQAEPTVQWEPARMLRQGNPWQNIWDVGSNTINAAGSLLAGDLGGAREAWTHKEDHMYGYAPNPYGGQVGNALGIHNWMDAGFALLDLADIASFVMPQGMIIRPIRQSAAHAQIRMGNHEIARIIGGKPMREEFAERAARAADTELRTVWDNISTGEREVIEADYRAVFPDADPDPVDMMRWYEQQGPPGTPEEARIAWANDPQRIEDQVAREAERLDIELANLNPDPKDKLLEWSDLDDEVREAFHNIVDDLGRSLGEHVGGRNLTREVEEYLG</sequence>
<evidence type="ECO:0000313" key="1">
    <source>
        <dbReference type="EMBL" id="SVD45405.1"/>
    </source>
</evidence>
<protein>
    <submittedName>
        <fullName evidence="1">Uncharacterized protein</fullName>
    </submittedName>
</protein>